<dbReference type="PANTHER" id="PTHR35897:SF1">
    <property type="entry name" value="METHYLTRANSFERASE AUSD"/>
    <property type="match status" value="1"/>
</dbReference>
<name>A0AAD5DVA4_9CHLO</name>
<evidence type="ECO:0000256" key="2">
    <source>
        <dbReference type="ARBA" id="ARBA00022679"/>
    </source>
</evidence>
<comment type="similarity">
    <text evidence="4">Belongs to the class I-like SAM-binding methyltransferase superfamily.</text>
</comment>
<dbReference type="InterPro" id="IPR029063">
    <property type="entry name" value="SAM-dependent_MTases_sf"/>
</dbReference>
<evidence type="ECO:0000313" key="7">
    <source>
        <dbReference type="Proteomes" id="UP001205105"/>
    </source>
</evidence>
<sequence length="362" mass="37649">MWNGGDPPAEAVAPRPIADEELHLLARYTGQSDLAALREHVLALWRRACSGSAPVYLCVRALMFLEPRVRSHLAYQRALQLMADARQAAAAATAGGAAAPAKGGLGEAAAEAATAASGASPAPPPLWIDVGAAVGTDVRQLRVDGLAFEELVALDVPDARHYWDVGLELYQDASKPPCVALFGDITDDAVLPPPAASASGTDAAVAAASAPQEDQQQQGQPGQQQEQRWGSIAELAGSAQVVSCTAVLHCLGQEQVAALLSKMTLLLRPGGLLLGSTLGAPTARPWEASYQAGHTRWLHSADSLAAALEAAGFVQVEVAPTSWRDLAQHRGAIQPLVQQHVGSGLGEDDRCMLAFTAVRPAA</sequence>
<protein>
    <submittedName>
        <fullName evidence="6">Uncharacterized protein</fullName>
    </submittedName>
</protein>
<dbReference type="PANTHER" id="PTHR35897">
    <property type="entry name" value="METHYLTRANSFERASE AUSD"/>
    <property type="match status" value="1"/>
</dbReference>
<dbReference type="Pfam" id="PF13489">
    <property type="entry name" value="Methyltransf_23"/>
    <property type="match status" value="1"/>
</dbReference>
<accession>A0AAD5DVA4</accession>
<keyword evidence="2" id="KW-0808">Transferase</keyword>
<comment type="caution">
    <text evidence="6">The sequence shown here is derived from an EMBL/GenBank/DDBJ whole genome shotgun (WGS) entry which is preliminary data.</text>
</comment>
<evidence type="ECO:0000256" key="5">
    <source>
        <dbReference type="SAM" id="MobiDB-lite"/>
    </source>
</evidence>
<dbReference type="GO" id="GO:0016740">
    <property type="term" value="F:transferase activity"/>
    <property type="evidence" value="ECO:0007669"/>
    <property type="project" value="UniProtKB-KW"/>
</dbReference>
<evidence type="ECO:0000256" key="1">
    <source>
        <dbReference type="ARBA" id="ARBA00005179"/>
    </source>
</evidence>
<dbReference type="AlphaFoldDB" id="A0AAD5DVA4"/>
<dbReference type="Gene3D" id="3.40.50.150">
    <property type="entry name" value="Vaccinia Virus protein VP39"/>
    <property type="match status" value="1"/>
</dbReference>
<feature type="compositionally biased region" description="Low complexity" evidence="5">
    <location>
        <begin position="196"/>
        <end position="227"/>
    </location>
</feature>
<feature type="region of interest" description="Disordered" evidence="5">
    <location>
        <begin position="193"/>
        <end position="228"/>
    </location>
</feature>
<dbReference type="Proteomes" id="UP001205105">
    <property type="component" value="Unassembled WGS sequence"/>
</dbReference>
<reference evidence="6" key="1">
    <citation type="submission" date="2020-11" db="EMBL/GenBank/DDBJ databases">
        <title>Chlorella ohadii genome sequencing and assembly.</title>
        <authorList>
            <person name="Murik O."/>
            <person name="Treves H."/>
            <person name="Kedem I."/>
            <person name="Shotland Y."/>
            <person name="Kaplan A."/>
        </authorList>
    </citation>
    <scope>NUCLEOTIDE SEQUENCE</scope>
    <source>
        <strain evidence="6">1</strain>
    </source>
</reference>
<gene>
    <name evidence="6" type="ORF">COHA_001749</name>
</gene>
<comment type="pathway">
    <text evidence="1">Secondary metabolite biosynthesis.</text>
</comment>
<dbReference type="InterPro" id="IPR051654">
    <property type="entry name" value="Meroterpenoid_MTases"/>
</dbReference>
<keyword evidence="7" id="KW-1185">Reference proteome</keyword>
<dbReference type="EMBL" id="JADXDR010000025">
    <property type="protein sequence ID" value="KAI7844660.1"/>
    <property type="molecule type" value="Genomic_DNA"/>
</dbReference>
<proteinExistence type="inferred from homology"/>
<evidence type="ECO:0000256" key="3">
    <source>
        <dbReference type="ARBA" id="ARBA00022691"/>
    </source>
</evidence>
<dbReference type="SUPFAM" id="SSF53335">
    <property type="entry name" value="S-adenosyl-L-methionine-dependent methyltransferases"/>
    <property type="match status" value="1"/>
</dbReference>
<organism evidence="6 7">
    <name type="scientific">Chlorella ohadii</name>
    <dbReference type="NCBI Taxonomy" id="2649997"/>
    <lineage>
        <taxon>Eukaryota</taxon>
        <taxon>Viridiplantae</taxon>
        <taxon>Chlorophyta</taxon>
        <taxon>core chlorophytes</taxon>
        <taxon>Trebouxiophyceae</taxon>
        <taxon>Chlorellales</taxon>
        <taxon>Chlorellaceae</taxon>
        <taxon>Chlorella clade</taxon>
        <taxon>Chlorella</taxon>
    </lineage>
</organism>
<evidence type="ECO:0000313" key="6">
    <source>
        <dbReference type="EMBL" id="KAI7844660.1"/>
    </source>
</evidence>
<keyword evidence="3" id="KW-0949">S-adenosyl-L-methionine</keyword>
<evidence type="ECO:0000256" key="4">
    <source>
        <dbReference type="ARBA" id="ARBA00038314"/>
    </source>
</evidence>